<evidence type="ECO:0000256" key="3">
    <source>
        <dbReference type="ARBA" id="ARBA00022771"/>
    </source>
</evidence>
<dbReference type="OrthoDB" id="431929at2759"/>
<evidence type="ECO:0000313" key="8">
    <source>
        <dbReference type="EMBL" id="KZT32893.1"/>
    </source>
</evidence>
<feature type="compositionally biased region" description="Low complexity" evidence="6">
    <location>
        <begin position="147"/>
        <end position="174"/>
    </location>
</feature>
<dbReference type="SMART" id="SM00154">
    <property type="entry name" value="ZnF_AN1"/>
    <property type="match status" value="2"/>
</dbReference>
<feature type="domain" description="AN1-type" evidence="7">
    <location>
        <begin position="13"/>
        <end position="61"/>
    </location>
</feature>
<evidence type="ECO:0000256" key="4">
    <source>
        <dbReference type="ARBA" id="ARBA00022833"/>
    </source>
</evidence>
<dbReference type="Pfam" id="PF01428">
    <property type="entry name" value="zf-AN1"/>
    <property type="match status" value="2"/>
</dbReference>
<dbReference type="STRING" id="1314776.A0A165Y579"/>
<feature type="region of interest" description="Disordered" evidence="6">
    <location>
        <begin position="191"/>
        <end position="280"/>
    </location>
</feature>
<dbReference type="AlphaFoldDB" id="A0A165Y579"/>
<keyword evidence="2" id="KW-0677">Repeat</keyword>
<keyword evidence="9" id="KW-1185">Reference proteome</keyword>
<accession>A0A165Y579</accession>
<dbReference type="Gene3D" id="4.10.1110.10">
    <property type="entry name" value="AN1-like Zinc finger"/>
    <property type="match status" value="2"/>
</dbReference>
<feature type="compositionally biased region" description="Polar residues" evidence="6">
    <location>
        <begin position="205"/>
        <end position="219"/>
    </location>
</feature>
<feature type="domain" description="AN1-type" evidence="7">
    <location>
        <begin position="106"/>
        <end position="154"/>
    </location>
</feature>
<feature type="compositionally biased region" description="Polar residues" evidence="6">
    <location>
        <begin position="232"/>
        <end position="248"/>
    </location>
</feature>
<dbReference type="Proteomes" id="UP000076798">
    <property type="component" value="Unassembled WGS sequence"/>
</dbReference>
<proteinExistence type="predicted"/>
<dbReference type="GO" id="GO:0005737">
    <property type="term" value="C:cytoplasm"/>
    <property type="evidence" value="ECO:0007669"/>
    <property type="project" value="TreeGrafter"/>
</dbReference>
<feature type="region of interest" description="Disordered" evidence="6">
    <location>
        <begin position="146"/>
        <end position="174"/>
    </location>
</feature>
<organism evidence="8 9">
    <name type="scientific">Sistotremastrum suecicum HHB10207 ss-3</name>
    <dbReference type="NCBI Taxonomy" id="1314776"/>
    <lineage>
        <taxon>Eukaryota</taxon>
        <taxon>Fungi</taxon>
        <taxon>Dikarya</taxon>
        <taxon>Basidiomycota</taxon>
        <taxon>Agaricomycotina</taxon>
        <taxon>Agaricomycetes</taxon>
        <taxon>Sistotremastrales</taxon>
        <taxon>Sistotremastraceae</taxon>
        <taxon>Sistotremastrum</taxon>
    </lineage>
</organism>
<sequence length="280" mass="29857">MSSVESPASSQLLFVGQQCSDKTCHLVDFLPLKCQHCAQPFCGEHFLPQNHSCEKYDVTKFDRVAPQCPLCNTPIAIPPGEDPNIKVSRHLETSCSSTTGRSSRTTSSTPRCQNLKCKKVLFAPIRCDSCRHQFCAEHRFPNGHNCSSLKSSPAAPSKSTPSTTSAKSTSGPSAQASIAAFKRTLASAKPAAKAAPASSSVVSKTPQSEKAPSKSQTPAPFSKTDRLLSSPLPISTTTQSASTINESITDTKHEPPKSCKSAESPINLNSWRPPPLFGTA</sequence>
<dbReference type="Pfam" id="PF25403">
    <property type="entry name" value="zf-C2H2_ZFAND2"/>
    <property type="match status" value="1"/>
</dbReference>
<evidence type="ECO:0000256" key="6">
    <source>
        <dbReference type="SAM" id="MobiDB-lite"/>
    </source>
</evidence>
<keyword evidence="3 5" id="KW-0863">Zinc-finger</keyword>
<dbReference type="PANTHER" id="PTHR14677:SF40">
    <property type="entry name" value="CDC48-ASSOCIATED UBIQUITIN-LIKE_ZINC FINGER PROTEIN 1"/>
    <property type="match status" value="1"/>
</dbReference>
<dbReference type="EMBL" id="KV428286">
    <property type="protein sequence ID" value="KZT32893.1"/>
    <property type="molecule type" value="Genomic_DNA"/>
</dbReference>
<feature type="compositionally biased region" description="Low complexity" evidence="6">
    <location>
        <begin position="191"/>
        <end position="204"/>
    </location>
</feature>
<evidence type="ECO:0000256" key="5">
    <source>
        <dbReference type="PROSITE-ProRule" id="PRU00449"/>
    </source>
</evidence>
<keyword evidence="4" id="KW-0862">Zinc</keyword>
<gene>
    <name evidence="8" type="ORF">SISSUDRAFT_1054944</name>
</gene>
<evidence type="ECO:0000313" key="9">
    <source>
        <dbReference type="Proteomes" id="UP000076798"/>
    </source>
</evidence>
<evidence type="ECO:0000256" key="2">
    <source>
        <dbReference type="ARBA" id="ARBA00022737"/>
    </source>
</evidence>
<reference evidence="8 9" key="1">
    <citation type="journal article" date="2016" name="Mol. Biol. Evol.">
        <title>Comparative Genomics of Early-Diverging Mushroom-Forming Fungi Provides Insights into the Origins of Lignocellulose Decay Capabilities.</title>
        <authorList>
            <person name="Nagy L.G."/>
            <person name="Riley R."/>
            <person name="Tritt A."/>
            <person name="Adam C."/>
            <person name="Daum C."/>
            <person name="Floudas D."/>
            <person name="Sun H."/>
            <person name="Yadav J.S."/>
            <person name="Pangilinan J."/>
            <person name="Larsson K.H."/>
            <person name="Matsuura K."/>
            <person name="Barry K."/>
            <person name="Labutti K."/>
            <person name="Kuo R."/>
            <person name="Ohm R.A."/>
            <person name="Bhattacharya S.S."/>
            <person name="Shirouzu T."/>
            <person name="Yoshinaga Y."/>
            <person name="Martin F.M."/>
            <person name="Grigoriev I.V."/>
            <person name="Hibbett D.S."/>
        </authorList>
    </citation>
    <scope>NUCLEOTIDE SEQUENCE [LARGE SCALE GENOMIC DNA]</scope>
    <source>
        <strain evidence="8 9">HHB10207 ss-3</strain>
    </source>
</reference>
<dbReference type="InterPro" id="IPR000058">
    <property type="entry name" value="Znf_AN1"/>
</dbReference>
<dbReference type="PROSITE" id="PS51039">
    <property type="entry name" value="ZF_AN1"/>
    <property type="match status" value="2"/>
</dbReference>
<name>A0A165Y579_9AGAM</name>
<dbReference type="InterPro" id="IPR035896">
    <property type="entry name" value="AN1-like_Znf"/>
</dbReference>
<keyword evidence="1" id="KW-0479">Metal-binding</keyword>
<evidence type="ECO:0000259" key="7">
    <source>
        <dbReference type="PROSITE" id="PS51039"/>
    </source>
</evidence>
<dbReference type="PANTHER" id="PTHR14677">
    <property type="entry name" value="ARSENITE INDUCUBLE RNA ASSOCIATED PROTEIN AIP-1-RELATED"/>
    <property type="match status" value="1"/>
</dbReference>
<dbReference type="InterPro" id="IPR057357">
    <property type="entry name" value="Znf-C2H2_ZFAND2A/B"/>
</dbReference>
<dbReference type="GO" id="GO:0008270">
    <property type="term" value="F:zinc ion binding"/>
    <property type="evidence" value="ECO:0007669"/>
    <property type="project" value="UniProtKB-KW"/>
</dbReference>
<dbReference type="SUPFAM" id="SSF118310">
    <property type="entry name" value="AN1-like Zinc finger"/>
    <property type="match status" value="2"/>
</dbReference>
<protein>
    <recommendedName>
        <fullName evidence="7">AN1-type domain-containing protein</fullName>
    </recommendedName>
</protein>
<evidence type="ECO:0000256" key="1">
    <source>
        <dbReference type="ARBA" id="ARBA00022723"/>
    </source>
</evidence>